<dbReference type="SUPFAM" id="SSF50939">
    <property type="entry name" value="Sialidases"/>
    <property type="match status" value="1"/>
</dbReference>
<dbReference type="InterPro" id="IPR036278">
    <property type="entry name" value="Sialidase_sf"/>
</dbReference>
<organism evidence="2 3">
    <name type="scientific">Nakamurella aerolata</name>
    <dbReference type="NCBI Taxonomy" id="1656892"/>
    <lineage>
        <taxon>Bacteria</taxon>
        <taxon>Bacillati</taxon>
        <taxon>Actinomycetota</taxon>
        <taxon>Actinomycetes</taxon>
        <taxon>Nakamurellales</taxon>
        <taxon>Nakamurellaceae</taxon>
        <taxon>Nakamurella</taxon>
    </lineage>
</organism>
<dbReference type="InterPro" id="IPR000421">
    <property type="entry name" value="FA58C"/>
</dbReference>
<dbReference type="RefSeq" id="WP_171200382.1">
    <property type="nucleotide sequence ID" value="NZ_JABEND010000007.1"/>
</dbReference>
<dbReference type="AlphaFoldDB" id="A0A849AC38"/>
<evidence type="ECO:0000313" key="2">
    <source>
        <dbReference type="EMBL" id="NNG36698.1"/>
    </source>
</evidence>
<dbReference type="CDD" id="cd15482">
    <property type="entry name" value="Sialidase_non-viral"/>
    <property type="match status" value="1"/>
</dbReference>
<dbReference type="EMBL" id="JABEND010000007">
    <property type="protein sequence ID" value="NNG36698.1"/>
    <property type="molecule type" value="Genomic_DNA"/>
</dbReference>
<dbReference type="Gene3D" id="2.120.10.10">
    <property type="match status" value="1"/>
</dbReference>
<comment type="caution">
    <text evidence="2">The sequence shown here is derived from an EMBL/GenBank/DDBJ whole genome shotgun (WGS) entry which is preliminary data.</text>
</comment>
<protein>
    <recommendedName>
        <fullName evidence="1">F5/8 type C domain-containing protein</fullName>
    </recommendedName>
</protein>
<keyword evidence="3" id="KW-1185">Reference proteome</keyword>
<dbReference type="Gene3D" id="2.60.120.260">
    <property type="entry name" value="Galactose-binding domain-like"/>
    <property type="match status" value="1"/>
</dbReference>
<dbReference type="Proteomes" id="UP000562984">
    <property type="component" value="Unassembled WGS sequence"/>
</dbReference>
<reference evidence="2 3" key="1">
    <citation type="submission" date="2020-05" db="EMBL/GenBank/DDBJ databases">
        <title>Nakamurella sp. DB0629 isolated from air conditioner.</title>
        <authorList>
            <person name="Kim D.H."/>
            <person name="Kim D.-U."/>
        </authorList>
    </citation>
    <scope>NUCLEOTIDE SEQUENCE [LARGE SCALE GENOMIC DNA]</scope>
    <source>
        <strain evidence="2 3">DB0629</strain>
    </source>
</reference>
<evidence type="ECO:0000259" key="1">
    <source>
        <dbReference type="PROSITE" id="PS50022"/>
    </source>
</evidence>
<feature type="domain" description="F5/8 type C" evidence="1">
    <location>
        <begin position="203"/>
        <end position="345"/>
    </location>
</feature>
<sequence length="537" mass="57856">MYGGATINGVKGSYTLIMQSTDRGKSWTQRSLLNTDGDSTELALSRTSDGRLVGISRAAEAGGTPTKPMWQFYSDDDGLTWTKQPYVPPAGYPKFGIMPELVLQPNGALLLTYGRPDNYVAVSWDGTGRTWDDGKLVYSNYIRDTKVGRWMGSSGNTSLAPAEANYSLNFGDICHNIWSCSEYGQQTGIWVRRVDAATGGVGKIDLATGVRQGVTKLSGSVTAADARFAQQRLEGAVDGSSEYRAAARFANAGAANRGLVIELDKAYPINKIGLMLDRGTANSAKVQLSTDGKNWGRPVVQQRNSTDYAVRYHQLSQPVTAKYVRITSDAGAPLTAVNEVELYADTYTFENDPVNAVPRGLKDTLHALTADTFRYMGSAHSQRRLNLIDSDPDSRARATFEMSARAKTTVAFDYSGQGYGAGPVWELIGKDASGNAVTGWKFHLAPDFANKAFKLSAWNGTAWVSLGNIGTWVENYNFFPISISATADSATVTVSGDAVTTDVKAGTVASFNGFRPSTGINDTDINIEHSYDNVSIG</sequence>
<dbReference type="Pfam" id="PF00754">
    <property type="entry name" value="F5_F8_type_C"/>
    <property type="match status" value="1"/>
</dbReference>
<proteinExistence type="predicted"/>
<evidence type="ECO:0000313" key="3">
    <source>
        <dbReference type="Proteomes" id="UP000562984"/>
    </source>
</evidence>
<gene>
    <name evidence="2" type="ORF">HKD39_13450</name>
</gene>
<dbReference type="PROSITE" id="PS50022">
    <property type="entry name" value="FA58C_3"/>
    <property type="match status" value="1"/>
</dbReference>
<accession>A0A849AC38</accession>
<dbReference type="InterPro" id="IPR008979">
    <property type="entry name" value="Galactose-bd-like_sf"/>
</dbReference>
<name>A0A849AC38_9ACTN</name>
<dbReference type="SUPFAM" id="SSF49785">
    <property type="entry name" value="Galactose-binding domain-like"/>
    <property type="match status" value="1"/>
</dbReference>